<keyword evidence="6" id="KW-1185">Reference proteome</keyword>
<dbReference type="AlphaFoldDB" id="A0A915BXP9"/>
<evidence type="ECO:0000256" key="2">
    <source>
        <dbReference type="ARBA" id="ARBA00022574"/>
    </source>
</evidence>
<dbReference type="InterPro" id="IPR015943">
    <property type="entry name" value="WD40/YVTN_repeat-like_dom_sf"/>
</dbReference>
<keyword evidence="2 4" id="KW-0853">WD repeat</keyword>
<organism evidence="6 7">
    <name type="scientific">Parascaris univalens</name>
    <name type="common">Nematode worm</name>
    <dbReference type="NCBI Taxonomy" id="6257"/>
    <lineage>
        <taxon>Eukaryota</taxon>
        <taxon>Metazoa</taxon>
        <taxon>Ecdysozoa</taxon>
        <taxon>Nematoda</taxon>
        <taxon>Chromadorea</taxon>
        <taxon>Rhabditida</taxon>
        <taxon>Spirurina</taxon>
        <taxon>Ascaridomorpha</taxon>
        <taxon>Ascaridoidea</taxon>
        <taxon>Ascarididae</taxon>
        <taxon>Parascaris</taxon>
    </lineage>
</organism>
<evidence type="ECO:0000256" key="3">
    <source>
        <dbReference type="ARBA" id="ARBA00022737"/>
    </source>
</evidence>
<dbReference type="PANTHER" id="PTHR22889">
    <property type="entry name" value="WD REPEAT-CONTAINING PROTEIN 89"/>
    <property type="match status" value="1"/>
</dbReference>
<evidence type="ECO:0000256" key="5">
    <source>
        <dbReference type="SAM" id="MobiDB-lite"/>
    </source>
</evidence>
<sequence>MTSDPLFLWSAPEAAESWYVSDICICNVNRVIGSLSNGNTSTVVAVDPSNGKKVAEWNEVPTTVVSVGYCYAKSVLYAFDKEGTIWQLDIRSSNICSSFSSAISTRWPNCIANTGAVSSDEHSLAVAITVSNDGNKKKKKRNIGDDDIASDSDDESYEPFTYSIELCDARNMSTPVCSYNRSHSDDIQTLRFSIEQPSSLMSGGADGLVNIFETRITDEDDALQSTNQMDSSVSRVGFLSSNRAYALTDDNRYSLLKLSAADDVDVVFRRKYTNDGHFLVDILDCGRNECVYLLESTADGKAIVYNVPNDGYKIHKVRQFEGHNDLIRCVHYDFDQRLLVSGGDDGHIVGYELMPPNVDVYVAKGKPKEKSSRQKPYSR</sequence>
<feature type="region of interest" description="Disordered" evidence="5">
    <location>
        <begin position="135"/>
        <end position="155"/>
    </location>
</feature>
<accession>A0A915BXP9</accession>
<evidence type="ECO:0000313" key="6">
    <source>
        <dbReference type="Proteomes" id="UP000887569"/>
    </source>
</evidence>
<dbReference type="SUPFAM" id="SSF50978">
    <property type="entry name" value="WD40 repeat-like"/>
    <property type="match status" value="1"/>
</dbReference>
<dbReference type="PANTHER" id="PTHR22889:SF0">
    <property type="entry name" value="WD REPEAT-CONTAINING PROTEIN 89"/>
    <property type="match status" value="1"/>
</dbReference>
<evidence type="ECO:0000256" key="4">
    <source>
        <dbReference type="PROSITE-ProRule" id="PRU00221"/>
    </source>
</evidence>
<dbReference type="Gene3D" id="2.130.10.10">
    <property type="entry name" value="YVTN repeat-like/Quinoprotein amine dehydrogenase"/>
    <property type="match status" value="2"/>
</dbReference>
<dbReference type="Proteomes" id="UP000887569">
    <property type="component" value="Unplaced"/>
</dbReference>
<reference evidence="7" key="1">
    <citation type="submission" date="2022-11" db="UniProtKB">
        <authorList>
            <consortium name="WormBaseParasite"/>
        </authorList>
    </citation>
    <scope>IDENTIFICATION</scope>
</reference>
<feature type="repeat" description="WD" evidence="4">
    <location>
        <begin position="320"/>
        <end position="353"/>
    </location>
</feature>
<dbReference type="PROSITE" id="PS50082">
    <property type="entry name" value="WD_REPEATS_2"/>
    <property type="match status" value="1"/>
</dbReference>
<proteinExistence type="predicted"/>
<evidence type="ECO:0000313" key="7">
    <source>
        <dbReference type="WBParaSite" id="PgR068_g024_t01"/>
    </source>
</evidence>
<dbReference type="InterPro" id="IPR036322">
    <property type="entry name" value="WD40_repeat_dom_sf"/>
</dbReference>
<dbReference type="InterPro" id="IPR039328">
    <property type="entry name" value="WDR89"/>
</dbReference>
<protein>
    <recommendedName>
        <fullName evidence="1">WD repeat-containing protein 89</fullName>
    </recommendedName>
</protein>
<feature type="compositionally biased region" description="Acidic residues" evidence="5">
    <location>
        <begin position="145"/>
        <end position="155"/>
    </location>
</feature>
<dbReference type="Pfam" id="PF00400">
    <property type="entry name" value="WD40"/>
    <property type="match status" value="1"/>
</dbReference>
<evidence type="ECO:0000256" key="1">
    <source>
        <dbReference type="ARBA" id="ARBA00021125"/>
    </source>
</evidence>
<keyword evidence="3" id="KW-0677">Repeat</keyword>
<dbReference type="InterPro" id="IPR001680">
    <property type="entry name" value="WD40_rpt"/>
</dbReference>
<dbReference type="WBParaSite" id="PgR068_g024_t01">
    <property type="protein sequence ID" value="PgR068_g024_t01"/>
    <property type="gene ID" value="PgR068_g024"/>
</dbReference>
<dbReference type="SMART" id="SM00320">
    <property type="entry name" value="WD40"/>
    <property type="match status" value="2"/>
</dbReference>
<name>A0A915BXP9_PARUN</name>